<evidence type="ECO:0000256" key="3">
    <source>
        <dbReference type="ARBA" id="ARBA00022989"/>
    </source>
</evidence>
<feature type="transmembrane region" description="Helical" evidence="5">
    <location>
        <begin position="476"/>
        <end position="495"/>
    </location>
</feature>
<keyword evidence="2 5" id="KW-0812">Transmembrane</keyword>
<feature type="transmembrane region" description="Helical" evidence="5">
    <location>
        <begin position="392"/>
        <end position="415"/>
    </location>
</feature>
<accession>A0AB34IW02</accession>
<evidence type="ECO:0000256" key="4">
    <source>
        <dbReference type="ARBA" id="ARBA00023136"/>
    </source>
</evidence>
<dbReference type="Proteomes" id="UP001515480">
    <property type="component" value="Unassembled WGS sequence"/>
</dbReference>
<evidence type="ECO:0000256" key="5">
    <source>
        <dbReference type="SAM" id="Phobius"/>
    </source>
</evidence>
<dbReference type="GO" id="GO:0016020">
    <property type="term" value="C:membrane"/>
    <property type="evidence" value="ECO:0007669"/>
    <property type="project" value="UniProtKB-SubCell"/>
</dbReference>
<dbReference type="PANTHER" id="PTHR31419">
    <property type="entry name" value="PROTEIN PIN-LIKES 2"/>
    <property type="match status" value="1"/>
</dbReference>
<comment type="caution">
    <text evidence="6">The sequence shown here is derived from an EMBL/GenBank/DDBJ whole genome shotgun (WGS) entry which is preliminary data.</text>
</comment>
<feature type="transmembrane region" description="Helical" evidence="5">
    <location>
        <begin position="20"/>
        <end position="43"/>
    </location>
</feature>
<evidence type="ECO:0000256" key="1">
    <source>
        <dbReference type="ARBA" id="ARBA00004141"/>
    </source>
</evidence>
<keyword evidence="3 5" id="KW-1133">Transmembrane helix</keyword>
<feature type="transmembrane region" description="Helical" evidence="5">
    <location>
        <begin position="121"/>
        <end position="147"/>
    </location>
</feature>
<dbReference type="InterPro" id="IPR039305">
    <property type="entry name" value="PILS2/6"/>
</dbReference>
<evidence type="ECO:0000313" key="7">
    <source>
        <dbReference type="Proteomes" id="UP001515480"/>
    </source>
</evidence>
<dbReference type="Pfam" id="PF03547">
    <property type="entry name" value="Mem_trans"/>
    <property type="match status" value="1"/>
</dbReference>
<organism evidence="6 7">
    <name type="scientific">Prymnesium parvum</name>
    <name type="common">Toxic golden alga</name>
    <dbReference type="NCBI Taxonomy" id="97485"/>
    <lineage>
        <taxon>Eukaryota</taxon>
        <taxon>Haptista</taxon>
        <taxon>Haptophyta</taxon>
        <taxon>Prymnesiophyceae</taxon>
        <taxon>Prymnesiales</taxon>
        <taxon>Prymnesiaceae</taxon>
        <taxon>Prymnesium</taxon>
    </lineage>
</organism>
<keyword evidence="7" id="KW-1185">Reference proteome</keyword>
<gene>
    <name evidence="6" type="ORF">AB1Y20_008188</name>
</gene>
<name>A0AB34IW02_PRYPA</name>
<feature type="transmembrane region" description="Helical" evidence="5">
    <location>
        <begin position="516"/>
        <end position="534"/>
    </location>
</feature>
<feature type="transmembrane region" description="Helical" evidence="5">
    <location>
        <begin position="167"/>
        <end position="190"/>
    </location>
</feature>
<feature type="transmembrane region" description="Helical" evidence="5">
    <location>
        <begin position="55"/>
        <end position="74"/>
    </location>
</feature>
<sequence length="538" mass="56249">MMVPPAAPPSSPPSSLNMGAIATAALGSVLQAAVLASAGLYLGRKGFMTKAGAKLISTVSMKITIPCLLFSSVLPSVNLELVGAVWPMLLLPFVFVGTGALLGYLVVLITRPPANFRKGTIAAVAFGNSTGMPIVLLSVLQTQLSLLEGPSSTRLTPSGMLQVRNPIVYLSIYLLTYPIIQWVAGGWLLAPVEEASALVDAHAGAAPGSQACNVPLNTPLQEHTEETRPTSISLPSAVLPAVPPTQPLFLLAITDGEGQSPYRSPVRRRPHSDRLRVRIGMESAPADSAQGSGNADHAELSAAVGETSSALRILEDDGDLKNWDAPAAFLGSACSLLARCCSFVYERFLVPPVIGVLCGLICSSLPPTYYLLCGGTFNSRLSTTETCPTPDAYLGFLTRGIAQIGNAAVPLNLILLGNSLSKGPDWKALPVRCNVGIVVAKMVVMPALAVALMVTLDKTLGDDGSGYLPFKDPFDEVFYLAAAAVTATPTANNMMVMIEVAGGDKTAMATAIFSQYMVAPVLLTGTLTLIITILQEFG</sequence>
<keyword evidence="4 5" id="KW-0472">Membrane</keyword>
<proteinExistence type="predicted"/>
<evidence type="ECO:0008006" key="8">
    <source>
        <dbReference type="Google" id="ProtNLM"/>
    </source>
</evidence>
<comment type="subcellular location">
    <subcellularLocation>
        <location evidence="1">Membrane</location>
        <topology evidence="1">Multi-pass membrane protein</topology>
    </subcellularLocation>
</comment>
<dbReference type="EMBL" id="JBGBPQ010000018">
    <property type="protein sequence ID" value="KAL1507342.1"/>
    <property type="molecule type" value="Genomic_DNA"/>
</dbReference>
<evidence type="ECO:0000256" key="2">
    <source>
        <dbReference type="ARBA" id="ARBA00022692"/>
    </source>
</evidence>
<dbReference type="AlphaFoldDB" id="A0AB34IW02"/>
<feature type="transmembrane region" description="Helical" evidence="5">
    <location>
        <begin position="348"/>
        <end position="372"/>
    </location>
</feature>
<dbReference type="PANTHER" id="PTHR31419:SF1">
    <property type="entry name" value="PROTEIN PIN-LIKES 6"/>
    <property type="match status" value="1"/>
</dbReference>
<dbReference type="GO" id="GO:0055085">
    <property type="term" value="P:transmembrane transport"/>
    <property type="evidence" value="ECO:0007669"/>
    <property type="project" value="InterPro"/>
</dbReference>
<protein>
    <recommendedName>
        <fullName evidence="8">Auxin efflux carrier component</fullName>
    </recommendedName>
</protein>
<dbReference type="InterPro" id="IPR004776">
    <property type="entry name" value="Mem_transp_PIN-like"/>
</dbReference>
<evidence type="ECO:0000313" key="6">
    <source>
        <dbReference type="EMBL" id="KAL1507342.1"/>
    </source>
</evidence>
<feature type="transmembrane region" description="Helical" evidence="5">
    <location>
        <begin position="86"/>
        <end position="109"/>
    </location>
</feature>
<feature type="transmembrane region" description="Helical" evidence="5">
    <location>
        <begin position="435"/>
        <end position="456"/>
    </location>
</feature>
<reference evidence="6 7" key="1">
    <citation type="journal article" date="2024" name="Science">
        <title>Giant polyketide synthase enzymes in the biosynthesis of giant marine polyether toxins.</title>
        <authorList>
            <person name="Fallon T.R."/>
            <person name="Shende V.V."/>
            <person name="Wierzbicki I.H."/>
            <person name="Pendleton A.L."/>
            <person name="Watervoot N.F."/>
            <person name="Auber R.P."/>
            <person name="Gonzalez D.J."/>
            <person name="Wisecaver J.H."/>
            <person name="Moore B.S."/>
        </authorList>
    </citation>
    <scope>NUCLEOTIDE SEQUENCE [LARGE SCALE GENOMIC DNA]</scope>
    <source>
        <strain evidence="6 7">12B1</strain>
    </source>
</reference>